<dbReference type="InterPro" id="IPR008811">
    <property type="entry name" value="Glycosyl_hydrolases_36"/>
</dbReference>
<dbReference type="EMBL" id="VXIS01000018">
    <property type="protein sequence ID" value="KAA8913020.1"/>
    <property type="molecule type" value="Genomic_DNA"/>
</dbReference>
<proteinExistence type="inferred from homology"/>
<dbReference type="OrthoDB" id="4664297at2759"/>
<evidence type="ECO:0000256" key="4">
    <source>
        <dbReference type="ARBA" id="ARBA00049426"/>
    </source>
</evidence>
<dbReference type="InParanoid" id="A0A5J5F8A0"/>
<evidence type="ECO:0000313" key="5">
    <source>
        <dbReference type="EMBL" id="KAA8913020.1"/>
    </source>
</evidence>
<keyword evidence="5" id="KW-0378">Hydrolase</keyword>
<dbReference type="SUPFAM" id="SSF51445">
    <property type="entry name" value="(Trans)glycosidases"/>
    <property type="match status" value="1"/>
</dbReference>
<evidence type="ECO:0000256" key="3">
    <source>
        <dbReference type="ARBA" id="ARBA00023277"/>
    </source>
</evidence>
<name>A0A5J5F8A0_9PEZI</name>
<dbReference type="Pfam" id="PF05691">
    <property type="entry name" value="Raffinose_syn"/>
    <property type="match status" value="2"/>
</dbReference>
<dbReference type="Gene3D" id="3.20.20.70">
    <property type="entry name" value="Aldolase class I"/>
    <property type="match status" value="1"/>
</dbReference>
<protein>
    <submittedName>
        <fullName evidence="5">Glycoside hydrolase superfamily</fullName>
    </submittedName>
</protein>
<dbReference type="InterPro" id="IPR013785">
    <property type="entry name" value="Aldolase_TIM"/>
</dbReference>
<reference evidence="5 6" key="1">
    <citation type="submission" date="2019-09" db="EMBL/GenBank/DDBJ databases">
        <title>Draft genome of the ectomycorrhizal ascomycete Sphaerosporella brunnea.</title>
        <authorList>
            <consortium name="DOE Joint Genome Institute"/>
            <person name="Benucci G.M."/>
            <person name="Marozzi G."/>
            <person name="Antonielli L."/>
            <person name="Sanchez S."/>
            <person name="Marco P."/>
            <person name="Wang X."/>
            <person name="Falini L.B."/>
            <person name="Barry K."/>
            <person name="Haridas S."/>
            <person name="Lipzen A."/>
            <person name="Labutti K."/>
            <person name="Grigoriev I.V."/>
            <person name="Murat C."/>
            <person name="Martin F."/>
            <person name="Albertini E."/>
            <person name="Donnini D."/>
            <person name="Bonito G."/>
        </authorList>
    </citation>
    <scope>NUCLEOTIDE SEQUENCE [LARGE SCALE GENOMIC DNA]</scope>
    <source>
        <strain evidence="5 6">Sb_GMNB300</strain>
    </source>
</reference>
<dbReference type="PANTHER" id="PTHR31268:SF32">
    <property type="entry name" value="GALACTINOL--SUCROSE GALACTOSYLTRANSFERASE 2-RELATED"/>
    <property type="match status" value="1"/>
</dbReference>
<evidence type="ECO:0000256" key="1">
    <source>
        <dbReference type="ARBA" id="ARBA00001255"/>
    </source>
</evidence>
<gene>
    <name evidence="5" type="ORF">FN846DRAFT_203912</name>
</gene>
<dbReference type="Proteomes" id="UP000326924">
    <property type="component" value="Unassembled WGS sequence"/>
</dbReference>
<comment type="catalytic activity">
    <reaction evidence="4">
        <text>alpha-D-galactosyl-(1-&gt;3)-1D-myo-inositol + sucrose = raffinose + myo-inositol</text>
        <dbReference type="Rhea" id="RHEA:20161"/>
        <dbReference type="ChEBI" id="CHEBI:16634"/>
        <dbReference type="ChEBI" id="CHEBI:17268"/>
        <dbReference type="ChEBI" id="CHEBI:17505"/>
        <dbReference type="ChEBI" id="CHEBI:17992"/>
        <dbReference type="EC" id="2.4.1.82"/>
    </reaction>
</comment>
<dbReference type="AlphaFoldDB" id="A0A5J5F8A0"/>
<keyword evidence="6" id="KW-1185">Reference proteome</keyword>
<dbReference type="GO" id="GO:0004557">
    <property type="term" value="F:alpha-galactosidase activity"/>
    <property type="evidence" value="ECO:0007669"/>
    <property type="project" value="UniProtKB-EC"/>
</dbReference>
<keyword evidence="3" id="KW-0119">Carbohydrate metabolism</keyword>
<evidence type="ECO:0000313" key="6">
    <source>
        <dbReference type="Proteomes" id="UP000326924"/>
    </source>
</evidence>
<organism evidence="5 6">
    <name type="scientific">Sphaerosporella brunnea</name>
    <dbReference type="NCBI Taxonomy" id="1250544"/>
    <lineage>
        <taxon>Eukaryota</taxon>
        <taxon>Fungi</taxon>
        <taxon>Dikarya</taxon>
        <taxon>Ascomycota</taxon>
        <taxon>Pezizomycotina</taxon>
        <taxon>Pezizomycetes</taxon>
        <taxon>Pezizales</taxon>
        <taxon>Pyronemataceae</taxon>
        <taxon>Sphaerosporella</taxon>
    </lineage>
</organism>
<accession>A0A5J5F8A0</accession>
<evidence type="ECO:0000256" key="2">
    <source>
        <dbReference type="ARBA" id="ARBA00007240"/>
    </source>
</evidence>
<comment type="catalytic activity">
    <reaction evidence="1">
        <text>Hydrolysis of terminal, non-reducing alpha-D-galactose residues in alpha-D-galactosides, including galactose oligosaccharides, galactomannans and galactolipids.</text>
        <dbReference type="EC" id="3.2.1.22"/>
    </reaction>
</comment>
<dbReference type="PANTHER" id="PTHR31268">
    <property type="match status" value="1"/>
</dbReference>
<dbReference type="InterPro" id="IPR017853">
    <property type="entry name" value="GH"/>
</dbReference>
<comment type="similarity">
    <text evidence="2">Belongs to the glycosyl hydrolases 36 family.</text>
</comment>
<sequence length="828" mass="93150">MYVNAVLTPPLGTSTVVDSCDLIRFLAALEVSEDSVHDWQVELWYGHKGAEWKSAAFTPTSTSELTLYDASKQLGRTKRIYTLNLQCTSNFKYTLRFRPSAAAHWIWINDQNNTGDGQIIFRQPNVEASVSFDHLFSDSDSDLKVRPMDSEVHGVDIFELSATVPASKDGWVRTTVGSPLSLEHFYALVKIRRPWMGPRQGAEQFEIDTADALMMGYLRSDGRHVVVLAISGLVDTTTYIKSGGDGQVFLNSRNDSDEPQTCQALVATGLDWKMTSETTFKAARNLLQRFGVTEDDAPEDMEPLWRETWYDGLGYCTWNSLGRELTHDRVIEALQDLHDKGVFISTVIIDDNWQTLDEQRRWERFEANEFFPKGLKGLTSEIRGRFSSVQHIAVWHAIIGYWEGVSPDGWIAQNYKCTTVKWHGGNDVTVVDEIDVERMYNDFYRFLRQSGIDCIKCDVQSSLSDFDHGVDRKRLGPAYQDAFKINGLKYFAGKVIYCMSMMPDIFFHSLLLRTGPTVLLRNSDDFYPDIPDSHPWHLFCNAMNNIFTSNFNVLPDWDMFQTSLPEYAGLHAAGRCISGGPIYITDSPYSHSLPLINRMSATSIRPPNRATILRPALVSLPLDPYIRYNSNRLLKISTVFNTAAMLAVFNVSQDENSELISLPEFTHLEEDRLYVLRQHSTGKIFGPASPVSDRTLLSLTLPVAGWEFLSALPVTRSEAGFDVAVLGLTGQLTGAAAVAYSWIGKDGAMTLVQATLKALGVLGIYVSDLKERRVIDMFVTILGKPVPVETVRKSKSEETLLEVDVLAAWKKLNLHTRWANEVVVKVFL</sequence>
<comment type="caution">
    <text evidence="5">The sequence shown here is derived from an EMBL/GenBank/DDBJ whole genome shotgun (WGS) entry which is preliminary data.</text>
</comment>
<dbReference type="GO" id="GO:0047274">
    <property type="term" value="F:galactinol-sucrose galactosyltransferase activity"/>
    <property type="evidence" value="ECO:0007669"/>
    <property type="project" value="UniProtKB-EC"/>
</dbReference>